<geneLocation type="plastid" evidence="3"/>
<feature type="transmembrane region" description="Helical" evidence="2">
    <location>
        <begin position="6"/>
        <end position="25"/>
    </location>
</feature>
<evidence type="ECO:0000313" key="3">
    <source>
        <dbReference type="EMBL" id="QVY58183.1"/>
    </source>
</evidence>
<proteinExistence type="predicted"/>
<dbReference type="AlphaFoldDB" id="A0A8E7PGK6"/>
<protein>
    <recommendedName>
        <fullName evidence="4">Ycf37</fullName>
    </recommendedName>
</protein>
<dbReference type="EMBL" id="MN240357">
    <property type="protein sequence ID" value="QVY58183.1"/>
    <property type="molecule type" value="Genomic_DNA"/>
</dbReference>
<feature type="repeat" description="TPR" evidence="1">
    <location>
        <begin position="114"/>
        <end position="147"/>
    </location>
</feature>
<gene>
    <name evidence="3" type="primary">ycf37</name>
</gene>
<organism evidence="3">
    <name type="scientific">Eucheuma denticulatum</name>
    <dbReference type="NCBI Taxonomy" id="305493"/>
    <lineage>
        <taxon>Eukaryota</taxon>
        <taxon>Rhodophyta</taxon>
        <taxon>Florideophyceae</taxon>
        <taxon>Rhodymeniophycidae</taxon>
        <taxon>Gigartinales</taxon>
        <taxon>Solieriaceae</taxon>
        <taxon>Eucheuma</taxon>
    </lineage>
</organism>
<evidence type="ECO:0008006" key="4">
    <source>
        <dbReference type="Google" id="ProtNLM"/>
    </source>
</evidence>
<keyword evidence="1" id="KW-0802">TPR repeat</keyword>
<dbReference type="Pfam" id="PF14559">
    <property type="entry name" value="TPR_19"/>
    <property type="match status" value="1"/>
</dbReference>
<sequence length="161" mass="19415">MLKLYLITLNCFLAIICFLITPEIYKIFNYYSFTSKTSPYNQINFQKAINLSKIYINYKEWLLCIFTLEKYIQNKRIVVSKTYNILGFCYYSIKNYHFAEYYYGKAIDKEPNNTMFLSNLARIYMLNKQYKKAREIYKNIITIDKNNTKAKKQLLIINKLI</sequence>
<dbReference type="InterPro" id="IPR019734">
    <property type="entry name" value="TPR_rpt"/>
</dbReference>
<keyword evidence="2" id="KW-1133">Transmembrane helix</keyword>
<keyword evidence="2" id="KW-0472">Membrane</keyword>
<dbReference type="PROSITE" id="PS50005">
    <property type="entry name" value="TPR"/>
    <property type="match status" value="2"/>
</dbReference>
<keyword evidence="2" id="KW-0812">Transmembrane</keyword>
<feature type="repeat" description="TPR" evidence="1">
    <location>
        <begin position="80"/>
        <end position="113"/>
    </location>
</feature>
<accession>A0A8E7PGK6</accession>
<evidence type="ECO:0000256" key="2">
    <source>
        <dbReference type="SAM" id="Phobius"/>
    </source>
</evidence>
<reference evidence="3" key="2">
    <citation type="journal article" date="2021" name="Genomics">
        <title>Comparative analysis of mitochondrial genomes of Nirvanini and Evacanthini (Hemiptera: Cicadellidae) reveals an explicit evolutionary relationship.</title>
        <authorList>
            <person name="Du Y."/>
            <person name="Liang Z."/>
            <person name="Dietrich C.H."/>
            <person name="Dai W."/>
        </authorList>
    </citation>
    <scope>NUCLEOTIDE SEQUENCE</scope>
</reference>
<dbReference type="SMART" id="SM00028">
    <property type="entry name" value="TPR"/>
    <property type="match status" value="2"/>
</dbReference>
<reference evidence="3" key="1">
    <citation type="submission" date="2019-07" db="EMBL/GenBank/DDBJ databases">
        <authorList>
            <person name="Zhang J."/>
            <person name="Liu T."/>
        </authorList>
    </citation>
    <scope>NUCLEOTIDE SEQUENCE</scope>
</reference>
<name>A0A8E7PGK6_9FLOR</name>
<keyword evidence="3" id="KW-0934">Plastid</keyword>
<evidence type="ECO:0000256" key="1">
    <source>
        <dbReference type="PROSITE-ProRule" id="PRU00339"/>
    </source>
</evidence>